<dbReference type="HOGENOM" id="CLU_1601664_0_0_14"/>
<proteinExistence type="predicted"/>
<dbReference type="KEGG" id="sapi:SAPIS_v1c08680"/>
<protein>
    <submittedName>
        <fullName evidence="1">Uncharacterized protein</fullName>
    </submittedName>
</protein>
<gene>
    <name evidence="1" type="ORF">SAPIS_v1c08680</name>
</gene>
<dbReference type="AlphaFoldDB" id="V5RJQ7"/>
<evidence type="ECO:0000313" key="2">
    <source>
        <dbReference type="Proteomes" id="UP000018550"/>
    </source>
</evidence>
<sequence length="165" mass="18634">MFKLIKLTGWFFLGMMLAPKRGVEIRADFVNYLKKYRPQIKKFIATIEEAWEQSQGNESDEVIANIELKLDQVKQASDELDAAETKELAYKALRKIGLVSLKIGQEVSKSQNVKLIAKDLAVISVNVLDKASDVYSQVKDVSSSMSEDVFELDDSQKNKIVSEDK</sequence>
<name>V5RJQ7_SPIAP</name>
<reference evidence="1 2" key="1">
    <citation type="journal article" date="2014" name="Genome Announc.">
        <title>Complete Genome Sequence of Spiroplasma apis B31T (ATCC 33834), a Bacterium Associated with May Disease of Honeybees (Apis mellifera).</title>
        <authorList>
            <person name="Ku C."/>
            <person name="Lo W.S."/>
            <person name="Chen L.L."/>
            <person name="Kuo C.H."/>
        </authorList>
    </citation>
    <scope>NUCLEOTIDE SEQUENCE [LARGE SCALE GENOMIC DNA]</scope>
    <source>
        <strain evidence="1">B31</strain>
    </source>
</reference>
<dbReference type="RefSeq" id="WP_023790074.1">
    <property type="nucleotide sequence ID" value="NC_022998.1"/>
</dbReference>
<dbReference type="PATRIC" id="fig|1276258.3.peg.889"/>
<evidence type="ECO:0000313" key="1">
    <source>
        <dbReference type="EMBL" id="AHB36713.1"/>
    </source>
</evidence>
<dbReference type="EMBL" id="CP006682">
    <property type="protein sequence ID" value="AHB36713.1"/>
    <property type="molecule type" value="Genomic_DNA"/>
</dbReference>
<accession>V5RJQ7</accession>
<organism evidence="1 2">
    <name type="scientific">Spiroplasma apis B31</name>
    <dbReference type="NCBI Taxonomy" id="1276258"/>
    <lineage>
        <taxon>Bacteria</taxon>
        <taxon>Bacillati</taxon>
        <taxon>Mycoplasmatota</taxon>
        <taxon>Mollicutes</taxon>
        <taxon>Entomoplasmatales</taxon>
        <taxon>Spiroplasmataceae</taxon>
        <taxon>Spiroplasma</taxon>
    </lineage>
</organism>
<dbReference type="STRING" id="1276258.SAPIS_v1c08680"/>
<dbReference type="OrthoDB" id="389053at2"/>
<dbReference type="Proteomes" id="UP000018550">
    <property type="component" value="Chromosome"/>
</dbReference>
<keyword evidence="2" id="KW-1185">Reference proteome</keyword>